<dbReference type="Pfam" id="PF00589">
    <property type="entry name" value="Phage_integrase"/>
    <property type="match status" value="1"/>
</dbReference>
<dbReference type="InterPro" id="IPR025166">
    <property type="entry name" value="Integrase_DNA_bind_dom"/>
</dbReference>
<dbReference type="PANTHER" id="PTHR30629:SF2">
    <property type="entry name" value="PROPHAGE INTEGRASE INTS-RELATED"/>
    <property type="match status" value="1"/>
</dbReference>
<organism evidence="8 9">
    <name type="scientific">Sphingomonas turrisvirgatae</name>
    <dbReference type="NCBI Taxonomy" id="1888892"/>
    <lineage>
        <taxon>Bacteria</taxon>
        <taxon>Pseudomonadati</taxon>
        <taxon>Pseudomonadota</taxon>
        <taxon>Alphaproteobacteria</taxon>
        <taxon>Sphingomonadales</taxon>
        <taxon>Sphingomonadaceae</taxon>
        <taxon>Sphingomonas</taxon>
    </lineage>
</organism>
<dbReference type="AlphaFoldDB" id="A0A1E3LTL7"/>
<dbReference type="STRING" id="1888892.BFL28_18640"/>
<evidence type="ECO:0000256" key="5">
    <source>
        <dbReference type="PROSITE-ProRule" id="PRU01248"/>
    </source>
</evidence>
<keyword evidence="9" id="KW-1185">Reference proteome</keyword>
<protein>
    <submittedName>
        <fullName evidence="8">Integrase</fullName>
    </submittedName>
</protein>
<keyword evidence="2" id="KW-0229">DNA integration</keyword>
<proteinExistence type="inferred from homology"/>
<keyword evidence="3 5" id="KW-0238">DNA-binding</keyword>
<reference evidence="8 9" key="1">
    <citation type="submission" date="2016-08" db="EMBL/GenBank/DDBJ databases">
        <title>Draft genome of the agarase producing Sphingomonas sp. MCT13.</title>
        <authorList>
            <person name="D'Andrea M.M."/>
            <person name="Rossolini G.M."/>
            <person name="Thaller M.C."/>
        </authorList>
    </citation>
    <scope>NUCLEOTIDE SEQUENCE [LARGE SCALE GENOMIC DNA]</scope>
    <source>
        <strain evidence="8 9">MCT13</strain>
    </source>
</reference>
<dbReference type="Proteomes" id="UP000094487">
    <property type="component" value="Unassembled WGS sequence"/>
</dbReference>
<dbReference type="PROSITE" id="PS51898">
    <property type="entry name" value="TYR_RECOMBINASE"/>
    <property type="match status" value="1"/>
</dbReference>
<evidence type="ECO:0000259" key="6">
    <source>
        <dbReference type="PROSITE" id="PS51898"/>
    </source>
</evidence>
<dbReference type="GO" id="GO:0015074">
    <property type="term" value="P:DNA integration"/>
    <property type="evidence" value="ECO:0007669"/>
    <property type="project" value="UniProtKB-KW"/>
</dbReference>
<dbReference type="Gene3D" id="1.10.150.130">
    <property type="match status" value="1"/>
</dbReference>
<dbReference type="InterPro" id="IPR053876">
    <property type="entry name" value="Phage_int_M"/>
</dbReference>
<dbReference type="SUPFAM" id="SSF56349">
    <property type="entry name" value="DNA breaking-rejoining enzymes"/>
    <property type="match status" value="1"/>
</dbReference>
<dbReference type="Gene3D" id="3.30.160.390">
    <property type="entry name" value="Integrase, DNA-binding domain"/>
    <property type="match status" value="1"/>
</dbReference>
<dbReference type="Pfam" id="PF22022">
    <property type="entry name" value="Phage_int_M"/>
    <property type="match status" value="1"/>
</dbReference>
<dbReference type="InterPro" id="IPR044068">
    <property type="entry name" value="CB"/>
</dbReference>
<dbReference type="InterPro" id="IPR038488">
    <property type="entry name" value="Integrase_DNA-bd_sf"/>
</dbReference>
<comment type="caution">
    <text evidence="8">The sequence shown here is derived from an EMBL/GenBank/DDBJ whole genome shotgun (WGS) entry which is preliminary data.</text>
</comment>
<keyword evidence="4" id="KW-0233">DNA recombination</keyword>
<dbReference type="OrthoDB" id="7388552at2"/>
<evidence type="ECO:0000256" key="4">
    <source>
        <dbReference type="ARBA" id="ARBA00023172"/>
    </source>
</evidence>
<evidence type="ECO:0000313" key="9">
    <source>
        <dbReference type="Proteomes" id="UP000094487"/>
    </source>
</evidence>
<dbReference type="EMBL" id="MDDS01000036">
    <property type="protein sequence ID" value="ODP37108.1"/>
    <property type="molecule type" value="Genomic_DNA"/>
</dbReference>
<evidence type="ECO:0000313" key="8">
    <source>
        <dbReference type="EMBL" id="ODP37108.1"/>
    </source>
</evidence>
<evidence type="ECO:0000256" key="2">
    <source>
        <dbReference type="ARBA" id="ARBA00022908"/>
    </source>
</evidence>
<accession>A0A1E3LTL7</accession>
<dbReference type="InterPro" id="IPR050808">
    <property type="entry name" value="Phage_Integrase"/>
</dbReference>
<feature type="domain" description="Tyr recombinase" evidence="6">
    <location>
        <begin position="207"/>
        <end position="381"/>
    </location>
</feature>
<evidence type="ECO:0000259" key="7">
    <source>
        <dbReference type="PROSITE" id="PS51900"/>
    </source>
</evidence>
<dbReference type="InterPro" id="IPR011010">
    <property type="entry name" value="DNA_brk_join_enz"/>
</dbReference>
<dbReference type="InterPro" id="IPR013762">
    <property type="entry name" value="Integrase-like_cat_sf"/>
</dbReference>
<gene>
    <name evidence="8" type="ORF">BFL28_18640</name>
</gene>
<feature type="domain" description="Core-binding (CB)" evidence="7">
    <location>
        <begin position="97"/>
        <end position="177"/>
    </location>
</feature>
<dbReference type="PROSITE" id="PS51900">
    <property type="entry name" value="CB"/>
    <property type="match status" value="1"/>
</dbReference>
<evidence type="ECO:0000256" key="1">
    <source>
        <dbReference type="ARBA" id="ARBA00008857"/>
    </source>
</evidence>
<dbReference type="GO" id="GO:0006310">
    <property type="term" value="P:DNA recombination"/>
    <property type="evidence" value="ECO:0007669"/>
    <property type="project" value="UniProtKB-KW"/>
</dbReference>
<sequence length="406" mass="45290">MRVRNKLNVKQIATLTKVGVHSDGGGLYLRVRTTGSRSWLFVYTLHGKRREMGLGSDLDVSLAKAREKAAEARAMVLEGQDPQAERLRAKVAAQPVLTFGKFAIDWLDAIESGFANAKHRQQWRNTLTTYAAPLFPLPITDVTTAAVLEVLKPIWLTKAETASRVRGRIERVLDAAKVKGLRTGENPARGKGHLDLLLPKRPKTEVKHHAALPFREMADFMVELRKRPAMAARALEFTILTAARSGETRGMTWDEVDLEARLWTVPGTRMKAGQTHQVPLSDGAVAILEAVKPAKVKPETLVFPAQRGGAMSDMALSQLLKRMNRGDITVHGFRSTFRDWAGELTQFGREEIEMALAHTIESAVERAYRRGRAVDKRRELMSDWGRYCVERVESGRAPQAGEREAD</sequence>
<dbReference type="InterPro" id="IPR010998">
    <property type="entry name" value="Integrase_recombinase_N"/>
</dbReference>
<dbReference type="RefSeq" id="WP_069321125.1">
    <property type="nucleotide sequence ID" value="NZ_MDDS01000036.1"/>
</dbReference>
<dbReference type="Gene3D" id="1.10.443.10">
    <property type="entry name" value="Intergrase catalytic core"/>
    <property type="match status" value="1"/>
</dbReference>
<dbReference type="GO" id="GO:0003677">
    <property type="term" value="F:DNA binding"/>
    <property type="evidence" value="ECO:0007669"/>
    <property type="project" value="UniProtKB-UniRule"/>
</dbReference>
<dbReference type="InterPro" id="IPR002104">
    <property type="entry name" value="Integrase_catalytic"/>
</dbReference>
<evidence type="ECO:0000256" key="3">
    <source>
        <dbReference type="ARBA" id="ARBA00023125"/>
    </source>
</evidence>
<name>A0A1E3LTL7_9SPHN</name>
<dbReference type="CDD" id="cd00801">
    <property type="entry name" value="INT_P4_C"/>
    <property type="match status" value="1"/>
</dbReference>
<comment type="similarity">
    <text evidence="1">Belongs to the 'phage' integrase family.</text>
</comment>
<dbReference type="PANTHER" id="PTHR30629">
    <property type="entry name" value="PROPHAGE INTEGRASE"/>
    <property type="match status" value="1"/>
</dbReference>
<dbReference type="Pfam" id="PF13356">
    <property type="entry name" value="Arm-DNA-bind_3"/>
    <property type="match status" value="1"/>
</dbReference>